<reference evidence="10" key="1">
    <citation type="journal article" date="2021" name="Nat. Commun.">
        <title>Genomic analyses provide insights into spinach domestication and the genetic basis of agronomic traits.</title>
        <authorList>
            <person name="Cai X."/>
            <person name="Sun X."/>
            <person name="Xu C."/>
            <person name="Sun H."/>
            <person name="Wang X."/>
            <person name="Ge C."/>
            <person name="Zhang Z."/>
            <person name="Wang Q."/>
            <person name="Fei Z."/>
            <person name="Jiao C."/>
            <person name="Wang Q."/>
        </authorList>
    </citation>
    <scope>NUCLEOTIDE SEQUENCE [LARGE SCALE GENOMIC DNA]</scope>
    <source>
        <strain evidence="10">cv. Varoflay</strain>
    </source>
</reference>
<evidence type="ECO:0000256" key="1">
    <source>
        <dbReference type="ARBA" id="ARBA00004123"/>
    </source>
</evidence>
<name>A0A9R0K8H2_SPIOL</name>
<dbReference type="GO" id="GO:0000978">
    <property type="term" value="F:RNA polymerase II cis-regulatory region sequence-specific DNA binding"/>
    <property type="evidence" value="ECO:0000318"/>
    <property type="project" value="GO_Central"/>
</dbReference>
<dbReference type="RefSeq" id="XP_021862496.1">
    <property type="nucleotide sequence ID" value="XM_022006804.2"/>
</dbReference>
<dbReference type="Gene3D" id="3.40.1810.10">
    <property type="entry name" value="Transcription factor, MADS-box"/>
    <property type="match status" value="1"/>
</dbReference>
<dbReference type="Pfam" id="PF01486">
    <property type="entry name" value="K-box"/>
    <property type="match status" value="1"/>
</dbReference>
<evidence type="ECO:0000313" key="10">
    <source>
        <dbReference type="Proteomes" id="UP000813463"/>
    </source>
</evidence>
<keyword evidence="2" id="KW-0805">Transcription regulation</keyword>
<evidence type="ECO:0000256" key="7">
    <source>
        <dbReference type="SAM" id="MobiDB-lite"/>
    </source>
</evidence>
<dbReference type="GO" id="GO:0000981">
    <property type="term" value="F:DNA-binding transcription factor activity, RNA polymerase II-specific"/>
    <property type="evidence" value="ECO:0000318"/>
    <property type="project" value="GO_Central"/>
</dbReference>
<evidence type="ECO:0000313" key="11">
    <source>
        <dbReference type="RefSeq" id="XP_021862496.1"/>
    </source>
</evidence>
<dbReference type="AlphaFoldDB" id="A0A9R0K8H2"/>
<sequence length="234" mass="26771">MGRGKISIERIDNLTSRQVTFTKRRKGLFKKAKELSILCDAEVGIIIFSSTGKVYEIASHCMQSLLERYYKANEENQVLNPTSEAQLWKVEAEGLRQQLEDLRKNSRQLLGEELSELSIEHLETLEAQLEMGTRSIRLRKEEIFKNKIQELNKTEIMVHQENMELHKKINLMRQEMVELQKKNEVNHEINDTNMTNLTIQVSGGQGKDDQEGGGASSSAASAYDTYDPIELKLS</sequence>
<feature type="coiled-coil region" evidence="6">
    <location>
        <begin position="85"/>
        <end position="112"/>
    </location>
</feature>
<feature type="domain" description="MADS-box" evidence="8">
    <location>
        <begin position="1"/>
        <end position="61"/>
    </location>
</feature>
<dbReference type="InterPro" id="IPR050142">
    <property type="entry name" value="MADS-box/MEF2_TF"/>
</dbReference>
<evidence type="ECO:0000259" key="8">
    <source>
        <dbReference type="PROSITE" id="PS50066"/>
    </source>
</evidence>
<dbReference type="PRINTS" id="PR00404">
    <property type="entry name" value="MADSDOMAIN"/>
</dbReference>
<dbReference type="OrthoDB" id="1898716at2759"/>
<dbReference type="GO" id="GO:0005634">
    <property type="term" value="C:nucleus"/>
    <property type="evidence" value="ECO:0007669"/>
    <property type="project" value="UniProtKB-SubCell"/>
</dbReference>
<evidence type="ECO:0000256" key="6">
    <source>
        <dbReference type="SAM" id="Coils"/>
    </source>
</evidence>
<feature type="domain" description="K-box" evidence="9">
    <location>
        <begin position="85"/>
        <end position="175"/>
    </location>
</feature>
<dbReference type="GO" id="GO:0046983">
    <property type="term" value="F:protein dimerization activity"/>
    <property type="evidence" value="ECO:0007669"/>
    <property type="project" value="InterPro"/>
</dbReference>
<accession>A0A9R0K8H2</accession>
<dbReference type="GO" id="GO:0006357">
    <property type="term" value="P:regulation of transcription by RNA polymerase II"/>
    <property type="evidence" value="ECO:0000318"/>
    <property type="project" value="GO_Central"/>
</dbReference>
<dbReference type="InterPro" id="IPR033896">
    <property type="entry name" value="MEF2-like_N"/>
</dbReference>
<dbReference type="Proteomes" id="UP000813463">
    <property type="component" value="Chromosome 4"/>
</dbReference>
<comment type="subcellular location">
    <subcellularLocation>
        <location evidence="1">Nucleus</location>
    </subcellularLocation>
</comment>
<dbReference type="CDD" id="cd00265">
    <property type="entry name" value="MADS_MEF2_like"/>
    <property type="match status" value="1"/>
</dbReference>
<reference evidence="11" key="2">
    <citation type="submission" date="2025-08" db="UniProtKB">
        <authorList>
            <consortium name="RefSeq"/>
        </authorList>
    </citation>
    <scope>IDENTIFICATION</scope>
    <source>
        <tissue evidence="11">Leaf</tissue>
    </source>
</reference>
<dbReference type="GO" id="GO:0045944">
    <property type="term" value="P:positive regulation of transcription by RNA polymerase II"/>
    <property type="evidence" value="ECO:0007669"/>
    <property type="project" value="InterPro"/>
</dbReference>
<keyword evidence="5" id="KW-0539">Nucleus</keyword>
<keyword evidence="3" id="KW-0238">DNA-binding</keyword>
<dbReference type="SUPFAM" id="SSF55455">
    <property type="entry name" value="SRF-like"/>
    <property type="match status" value="1"/>
</dbReference>
<protein>
    <submittedName>
        <fullName evidence="11">MADS-box transcription factor 23</fullName>
    </submittedName>
</protein>
<evidence type="ECO:0000259" key="9">
    <source>
        <dbReference type="PROSITE" id="PS51297"/>
    </source>
</evidence>
<proteinExistence type="predicted"/>
<evidence type="ECO:0000256" key="4">
    <source>
        <dbReference type="ARBA" id="ARBA00023163"/>
    </source>
</evidence>
<organism evidence="10 11">
    <name type="scientific">Spinacia oleracea</name>
    <name type="common">Spinach</name>
    <dbReference type="NCBI Taxonomy" id="3562"/>
    <lineage>
        <taxon>Eukaryota</taxon>
        <taxon>Viridiplantae</taxon>
        <taxon>Streptophyta</taxon>
        <taxon>Embryophyta</taxon>
        <taxon>Tracheophyta</taxon>
        <taxon>Spermatophyta</taxon>
        <taxon>Magnoliopsida</taxon>
        <taxon>eudicotyledons</taxon>
        <taxon>Gunneridae</taxon>
        <taxon>Pentapetalae</taxon>
        <taxon>Caryophyllales</taxon>
        <taxon>Chenopodiaceae</taxon>
        <taxon>Chenopodioideae</taxon>
        <taxon>Anserineae</taxon>
        <taxon>Spinacia</taxon>
    </lineage>
</organism>
<keyword evidence="6" id="KW-0175">Coiled coil</keyword>
<dbReference type="PANTHER" id="PTHR48019">
    <property type="entry name" value="SERUM RESPONSE FACTOR HOMOLOG"/>
    <property type="match status" value="1"/>
</dbReference>
<evidence type="ECO:0000256" key="2">
    <source>
        <dbReference type="ARBA" id="ARBA00023015"/>
    </source>
</evidence>
<dbReference type="SMART" id="SM00432">
    <property type="entry name" value="MADS"/>
    <property type="match status" value="1"/>
</dbReference>
<dbReference type="InterPro" id="IPR036879">
    <property type="entry name" value="TF_MADSbox_sf"/>
</dbReference>
<evidence type="ECO:0000256" key="5">
    <source>
        <dbReference type="ARBA" id="ARBA00023242"/>
    </source>
</evidence>
<dbReference type="GeneID" id="110801436"/>
<keyword evidence="4" id="KW-0804">Transcription</keyword>
<dbReference type="KEGG" id="soe:110801436"/>
<gene>
    <name evidence="11" type="primary">LOC110801436</name>
</gene>
<dbReference type="PROSITE" id="PS50066">
    <property type="entry name" value="MADS_BOX_2"/>
    <property type="match status" value="1"/>
</dbReference>
<dbReference type="InterPro" id="IPR002487">
    <property type="entry name" value="TF_Kbox"/>
</dbReference>
<feature type="region of interest" description="Disordered" evidence="7">
    <location>
        <begin position="200"/>
        <end position="221"/>
    </location>
</feature>
<keyword evidence="10" id="KW-1185">Reference proteome</keyword>
<evidence type="ECO:0000256" key="3">
    <source>
        <dbReference type="ARBA" id="ARBA00023125"/>
    </source>
</evidence>
<dbReference type="InterPro" id="IPR002100">
    <property type="entry name" value="TF_MADSbox"/>
</dbReference>
<dbReference type="Pfam" id="PF00319">
    <property type="entry name" value="SRF-TF"/>
    <property type="match status" value="1"/>
</dbReference>
<dbReference type="PROSITE" id="PS51297">
    <property type="entry name" value="K_BOX"/>
    <property type="match status" value="1"/>
</dbReference>